<dbReference type="EMBL" id="PKSG01000688">
    <property type="protein sequence ID" value="POR33420.1"/>
    <property type="molecule type" value="Genomic_DNA"/>
</dbReference>
<keyword evidence="2" id="KW-0812">Transmembrane</keyword>
<feature type="domain" description="DUF7719" evidence="3">
    <location>
        <begin position="157"/>
        <end position="225"/>
    </location>
</feature>
<sequence length="226" mass="25717">MLELRPKSATMARQRKEKTSGGSIKLRQPDRSAPSEKTLFDIAQERQLFQQAEQRERQLAKDGDEDERHGEGALTLSPRAERFLEAMLWTATLAMLHFTFDVLVQHQYGTEIVWPAVWVRTGRAWMMFLFLFYILHPHPSSPVLLPGVALRFQHPLRQAVFFVMSVTAGCYLIYISNTYGYLATMKQAPPLGCLWLWAVVELDLLMGVASLAVAGAFLWQGGYDIK</sequence>
<evidence type="ECO:0000259" key="3">
    <source>
        <dbReference type="Pfam" id="PF24841"/>
    </source>
</evidence>
<dbReference type="Proteomes" id="UP000237481">
    <property type="component" value="Unassembled WGS sequence"/>
</dbReference>
<dbReference type="PANTHER" id="PTHR37846:SF1">
    <property type="entry name" value="DEACETYLASE-LIKE PROTEIN"/>
    <property type="match status" value="1"/>
</dbReference>
<dbReference type="AlphaFoldDB" id="A0A2S4KTE8"/>
<dbReference type="InterPro" id="IPR056136">
    <property type="entry name" value="DUF7719"/>
</dbReference>
<keyword evidence="2" id="KW-1133">Transmembrane helix</keyword>
<feature type="compositionally biased region" description="Basic and acidic residues" evidence="1">
    <location>
        <begin position="53"/>
        <end position="71"/>
    </location>
</feature>
<keyword evidence="2" id="KW-0472">Membrane</keyword>
<dbReference type="PANTHER" id="PTHR37846">
    <property type="entry name" value="YALI0B21296P"/>
    <property type="match status" value="1"/>
</dbReference>
<evidence type="ECO:0000313" key="4">
    <source>
        <dbReference type="EMBL" id="POR33420.1"/>
    </source>
</evidence>
<gene>
    <name evidence="4" type="ORF">TPAR_06402</name>
</gene>
<accession>A0A2S4KTE8</accession>
<dbReference type="Pfam" id="PF24841">
    <property type="entry name" value="DUF7719"/>
    <property type="match status" value="1"/>
</dbReference>
<dbReference type="OrthoDB" id="5597489at2759"/>
<evidence type="ECO:0000313" key="5">
    <source>
        <dbReference type="Proteomes" id="UP000237481"/>
    </source>
</evidence>
<feature type="transmembrane region" description="Helical" evidence="2">
    <location>
        <begin position="194"/>
        <end position="219"/>
    </location>
</feature>
<protein>
    <recommendedName>
        <fullName evidence="3">DUF7719 domain-containing protein</fullName>
    </recommendedName>
</protein>
<name>A0A2S4KTE8_9HYPO</name>
<evidence type="ECO:0000256" key="1">
    <source>
        <dbReference type="SAM" id="MobiDB-lite"/>
    </source>
</evidence>
<feature type="region of interest" description="Disordered" evidence="1">
    <location>
        <begin position="53"/>
        <end position="72"/>
    </location>
</feature>
<evidence type="ECO:0000256" key="2">
    <source>
        <dbReference type="SAM" id="Phobius"/>
    </source>
</evidence>
<proteinExistence type="predicted"/>
<feature type="transmembrane region" description="Helical" evidence="2">
    <location>
        <begin position="156"/>
        <end position="174"/>
    </location>
</feature>
<reference evidence="4 5" key="1">
    <citation type="submission" date="2018-01" db="EMBL/GenBank/DDBJ databases">
        <title>Harnessing the power of phylogenomics to disentangle the directionality and signatures of interkingdom host jumping in the parasitic fungal genus Tolypocladium.</title>
        <authorList>
            <person name="Quandt C.A."/>
            <person name="Patterson W."/>
            <person name="Spatafora J.W."/>
        </authorList>
    </citation>
    <scope>NUCLEOTIDE SEQUENCE [LARGE SCALE GENOMIC DNA]</scope>
    <source>
        <strain evidence="4 5">NRBC 100945</strain>
    </source>
</reference>
<keyword evidence="5" id="KW-1185">Reference proteome</keyword>
<feature type="region of interest" description="Disordered" evidence="1">
    <location>
        <begin position="1"/>
        <end position="36"/>
    </location>
</feature>
<dbReference type="STRING" id="94208.A0A2S4KTE8"/>
<comment type="caution">
    <text evidence="4">The sequence shown here is derived from an EMBL/GenBank/DDBJ whole genome shotgun (WGS) entry which is preliminary data.</text>
</comment>
<organism evidence="4 5">
    <name type="scientific">Tolypocladium paradoxum</name>
    <dbReference type="NCBI Taxonomy" id="94208"/>
    <lineage>
        <taxon>Eukaryota</taxon>
        <taxon>Fungi</taxon>
        <taxon>Dikarya</taxon>
        <taxon>Ascomycota</taxon>
        <taxon>Pezizomycotina</taxon>
        <taxon>Sordariomycetes</taxon>
        <taxon>Hypocreomycetidae</taxon>
        <taxon>Hypocreales</taxon>
        <taxon>Ophiocordycipitaceae</taxon>
        <taxon>Tolypocladium</taxon>
    </lineage>
</organism>